<name>A0AB34GBD7_ESCRO</name>
<accession>A0AB34GBD7</accession>
<evidence type="ECO:0000313" key="6">
    <source>
        <dbReference type="Proteomes" id="UP001159641"/>
    </source>
</evidence>
<evidence type="ECO:0008006" key="7">
    <source>
        <dbReference type="Google" id="ProtNLM"/>
    </source>
</evidence>
<dbReference type="Proteomes" id="UP001159641">
    <property type="component" value="Unassembled WGS sequence"/>
</dbReference>
<dbReference type="InterPro" id="IPR002347">
    <property type="entry name" value="SDR_fam"/>
</dbReference>
<dbReference type="PROSITE" id="PS00061">
    <property type="entry name" value="ADH_SHORT"/>
    <property type="match status" value="1"/>
</dbReference>
<evidence type="ECO:0000256" key="4">
    <source>
        <dbReference type="SAM" id="MobiDB-lite"/>
    </source>
</evidence>
<dbReference type="SUPFAM" id="SSF51735">
    <property type="entry name" value="NAD(P)-binding Rossmann-fold domains"/>
    <property type="match status" value="1"/>
</dbReference>
<keyword evidence="6" id="KW-1185">Reference proteome</keyword>
<sequence length="368" mass="39887">MQKAGLLLGLCARTWKSVRMASSAVARRNPLENKVALVTASTDGIGFAIARRLAQDGAHVVVSSRKQQNVDRAVATLHGEGLSVTGTVCHVGKGEDRERLVATAVNLHGGVDILVSNAAVIPFFGNLMDVTEEVWDKILDINVKATALMTKAVVPEMEKRGGGSVVIVASVGAYRPFPGLGPYNVCKTALLGLTKNLALELAQRNIRVNCLAPGLIKTNFSRMLWDDQARLESLKATMQIKRIGKPEDCAGIVSFLCSEDASYITGETVDLSVMLGVEVFAELPAGRRRHGNSQSSFLRGSARTRWTGPEQAVKREEPCKDDPARGTQAYEQKKWVLLTVSEEWVTRKVGTLPPFREMARAAGDTHRA</sequence>
<dbReference type="Pfam" id="PF13561">
    <property type="entry name" value="adh_short_C2"/>
    <property type="match status" value="1"/>
</dbReference>
<comment type="caution">
    <text evidence="5">The sequence shown here is derived from an EMBL/GenBank/DDBJ whole genome shotgun (WGS) entry which is preliminary data.</text>
</comment>
<dbReference type="EMBL" id="JAIQCJ010002543">
    <property type="protein sequence ID" value="KAJ8775920.1"/>
    <property type="molecule type" value="Genomic_DNA"/>
</dbReference>
<dbReference type="PRINTS" id="PR00081">
    <property type="entry name" value="GDHRDH"/>
</dbReference>
<dbReference type="AlphaFoldDB" id="A0AB34GBD7"/>
<dbReference type="GO" id="GO:0004090">
    <property type="term" value="F:carbonyl reductase (NADPH) activity"/>
    <property type="evidence" value="ECO:0007669"/>
    <property type="project" value="TreeGrafter"/>
</dbReference>
<reference evidence="5 6" key="1">
    <citation type="submission" date="2022-11" db="EMBL/GenBank/DDBJ databases">
        <title>Whole genome sequence of Eschrichtius robustus ER-17-0199.</title>
        <authorList>
            <person name="Bruniche-Olsen A."/>
            <person name="Black A.N."/>
            <person name="Fields C.J."/>
            <person name="Walden K."/>
            <person name="Dewoody J.A."/>
        </authorList>
    </citation>
    <scope>NUCLEOTIDE SEQUENCE [LARGE SCALE GENOMIC DNA]</scope>
    <source>
        <strain evidence="5">ER-17-0199</strain>
        <tissue evidence="5">Blubber</tissue>
    </source>
</reference>
<feature type="region of interest" description="Disordered" evidence="4">
    <location>
        <begin position="291"/>
        <end position="326"/>
    </location>
</feature>
<dbReference type="InterPro" id="IPR020904">
    <property type="entry name" value="Sc_DH/Rdtase_CS"/>
</dbReference>
<evidence type="ECO:0000256" key="3">
    <source>
        <dbReference type="ARBA" id="ARBA00023002"/>
    </source>
</evidence>
<keyword evidence="3" id="KW-0560">Oxidoreductase</keyword>
<feature type="compositionally biased region" description="Basic and acidic residues" evidence="4">
    <location>
        <begin position="312"/>
        <end position="324"/>
    </location>
</feature>
<dbReference type="GO" id="GO:0005777">
    <property type="term" value="C:peroxisome"/>
    <property type="evidence" value="ECO:0007669"/>
    <property type="project" value="TreeGrafter"/>
</dbReference>
<dbReference type="PANTHER" id="PTHR43943:SF8">
    <property type="entry name" value="DEHYDROGENASE_REDUCTASE SDR FAMILY MEMBER 4-RELATED"/>
    <property type="match status" value="1"/>
</dbReference>
<organism evidence="5 6">
    <name type="scientific">Eschrichtius robustus</name>
    <name type="common">California gray whale</name>
    <name type="synonym">Eschrichtius gibbosus</name>
    <dbReference type="NCBI Taxonomy" id="9764"/>
    <lineage>
        <taxon>Eukaryota</taxon>
        <taxon>Metazoa</taxon>
        <taxon>Chordata</taxon>
        <taxon>Craniata</taxon>
        <taxon>Vertebrata</taxon>
        <taxon>Euteleostomi</taxon>
        <taxon>Mammalia</taxon>
        <taxon>Eutheria</taxon>
        <taxon>Laurasiatheria</taxon>
        <taxon>Artiodactyla</taxon>
        <taxon>Whippomorpha</taxon>
        <taxon>Cetacea</taxon>
        <taxon>Mysticeti</taxon>
        <taxon>Eschrichtiidae</taxon>
        <taxon>Eschrichtius</taxon>
    </lineage>
</organism>
<comment type="similarity">
    <text evidence="1">Belongs to the short-chain dehydrogenases/reductases (SDR) family.</text>
</comment>
<gene>
    <name evidence="5" type="ORF">J1605_015983</name>
</gene>
<dbReference type="FunFam" id="3.40.50.720:FF:000084">
    <property type="entry name" value="Short-chain dehydrogenase reductase"/>
    <property type="match status" value="1"/>
</dbReference>
<dbReference type="CDD" id="cd08936">
    <property type="entry name" value="CR_SDR_c"/>
    <property type="match status" value="1"/>
</dbReference>
<evidence type="ECO:0000256" key="1">
    <source>
        <dbReference type="ARBA" id="ARBA00006484"/>
    </source>
</evidence>
<keyword evidence="2" id="KW-0521">NADP</keyword>
<protein>
    <recommendedName>
        <fullName evidence="7">Dehydrogenase/reductase SDR family member 4</fullName>
    </recommendedName>
</protein>
<dbReference type="PRINTS" id="PR00080">
    <property type="entry name" value="SDRFAMILY"/>
</dbReference>
<dbReference type="GO" id="GO:0042574">
    <property type="term" value="P:retinal metabolic process"/>
    <property type="evidence" value="ECO:0007669"/>
    <property type="project" value="TreeGrafter"/>
</dbReference>
<dbReference type="NCBIfam" id="NF005559">
    <property type="entry name" value="PRK07231.1"/>
    <property type="match status" value="1"/>
</dbReference>
<dbReference type="InterPro" id="IPR036291">
    <property type="entry name" value="NAD(P)-bd_dom_sf"/>
</dbReference>
<evidence type="ECO:0000313" key="5">
    <source>
        <dbReference type="EMBL" id="KAJ8775920.1"/>
    </source>
</evidence>
<dbReference type="PANTHER" id="PTHR43943">
    <property type="entry name" value="DEHYDROGENASE/REDUCTASE (SDR FAMILY) MEMBER 4"/>
    <property type="match status" value="1"/>
</dbReference>
<proteinExistence type="inferred from homology"/>
<dbReference type="Gene3D" id="3.40.50.720">
    <property type="entry name" value="NAD(P)-binding Rossmann-like Domain"/>
    <property type="match status" value="1"/>
</dbReference>
<evidence type="ECO:0000256" key="2">
    <source>
        <dbReference type="ARBA" id="ARBA00022857"/>
    </source>
</evidence>